<reference evidence="2 3" key="1">
    <citation type="journal article" date="2021" name="Int. J. Syst. Evol. Microbiol.">
        <title>Reticulibacter mediterranei gen. nov., sp. nov., within the new family Reticulibacteraceae fam. nov., and Ktedonospora formicarum gen. nov., sp. nov., Ktedonobacter robiniae sp. nov., Dictyobacter formicarum sp. nov. and Dictyobacter arantiisoli sp. nov., belonging to the class Ktedonobacteria.</title>
        <authorList>
            <person name="Yabe S."/>
            <person name="Zheng Y."/>
            <person name="Wang C.M."/>
            <person name="Sakai Y."/>
            <person name="Abe K."/>
            <person name="Yokota A."/>
            <person name="Donadio S."/>
            <person name="Cavaletti L."/>
            <person name="Monciardini P."/>
        </authorList>
    </citation>
    <scope>NUCLEOTIDE SEQUENCE [LARGE SCALE GENOMIC DNA]</scope>
    <source>
        <strain evidence="2 3">SOSP1-9</strain>
    </source>
</reference>
<keyword evidence="3" id="KW-1185">Reference proteome</keyword>
<dbReference type="EMBL" id="BNJJ01000002">
    <property type="protein sequence ID" value="GHO82492.1"/>
    <property type="molecule type" value="Genomic_DNA"/>
</dbReference>
<accession>A0ABQ3V9D0</accession>
<evidence type="ECO:0000313" key="3">
    <source>
        <dbReference type="Proteomes" id="UP000635565"/>
    </source>
</evidence>
<dbReference type="Proteomes" id="UP000635565">
    <property type="component" value="Unassembled WGS sequence"/>
</dbReference>
<name>A0ABQ3V9D0_9CHLR</name>
<evidence type="ECO:0000313" key="2">
    <source>
        <dbReference type="EMBL" id="GHO82492.1"/>
    </source>
</evidence>
<gene>
    <name evidence="2" type="ORF">KSZ_04980</name>
</gene>
<dbReference type="InterPro" id="IPR012337">
    <property type="entry name" value="RNaseH-like_sf"/>
</dbReference>
<dbReference type="InterPro" id="IPR002559">
    <property type="entry name" value="Transposase_11"/>
</dbReference>
<protein>
    <recommendedName>
        <fullName evidence="1">Transposase IS4-like domain-containing protein</fullName>
    </recommendedName>
</protein>
<proteinExistence type="predicted"/>
<comment type="caution">
    <text evidence="2">The sequence shown here is derived from an EMBL/GenBank/DDBJ whole genome shotgun (WGS) entry which is preliminary data.</text>
</comment>
<dbReference type="SUPFAM" id="SSF53098">
    <property type="entry name" value="Ribonuclease H-like"/>
    <property type="match status" value="1"/>
</dbReference>
<organism evidence="2 3">
    <name type="scientific">Dictyobacter formicarum</name>
    <dbReference type="NCBI Taxonomy" id="2778368"/>
    <lineage>
        <taxon>Bacteria</taxon>
        <taxon>Bacillati</taxon>
        <taxon>Chloroflexota</taxon>
        <taxon>Ktedonobacteria</taxon>
        <taxon>Ktedonobacterales</taxon>
        <taxon>Dictyobacteraceae</taxon>
        <taxon>Dictyobacter</taxon>
    </lineage>
</organism>
<dbReference type="RefSeq" id="WP_201360173.1">
    <property type="nucleotide sequence ID" value="NZ_BNJJ01000002.1"/>
</dbReference>
<evidence type="ECO:0000259" key="1">
    <source>
        <dbReference type="Pfam" id="PF01609"/>
    </source>
</evidence>
<dbReference type="Pfam" id="PF01609">
    <property type="entry name" value="DDE_Tnp_1"/>
    <property type="match status" value="1"/>
</dbReference>
<feature type="domain" description="Transposase IS4-like" evidence="1">
    <location>
        <begin position="154"/>
        <end position="310"/>
    </location>
</feature>
<sequence>MNAFDLVITQWTRQVKDLFPGLHAYQQAALAFCVQGVVLSGTAVLQKVAEAIWEYSDRETKMMSHEKRLQRFTENERIDVDGCWDRFLEQVLPHWNGKSVTLVLDVMPYTTEASIVYVGLLVYSRILPLAWCVMPQQQRWEQSQWDLVNTLFTRIHGWLKGSTCTVLADRGLSCLPLIRLCQQMGWHYVLRIKQQEWFRRKLRHAYQGWQRCHHSVKQAGQQWYGQVLLWKEHQFATTLSLCWEAGYEEPWILISDLPASHARVTDYGKRMKVEATFQDDKSRGGGIECSRFTKRDHLHRWLLVVFLATWWIAHLGSSCVRHGDRAQVDRPDRRDKGLLRIGRLWFRAILKKARQDLTPETRTRVIAQLANCLPFFHRGGRLCFSIYHQ</sequence>